<keyword evidence="5" id="KW-0238">DNA-binding</keyword>
<evidence type="ECO:0000313" key="10">
    <source>
        <dbReference type="Proteomes" id="UP000646827"/>
    </source>
</evidence>
<evidence type="ECO:0000256" key="5">
    <source>
        <dbReference type="ARBA" id="ARBA00023125"/>
    </source>
</evidence>
<gene>
    <name evidence="9" type="ORF">INT45_003064</name>
</gene>
<evidence type="ECO:0000313" key="9">
    <source>
        <dbReference type="EMBL" id="KAG2218746.1"/>
    </source>
</evidence>
<dbReference type="PROSITE" id="PS50048">
    <property type="entry name" value="ZN2_CY6_FUNGAL_2"/>
    <property type="match status" value="1"/>
</dbReference>
<evidence type="ECO:0000256" key="7">
    <source>
        <dbReference type="ARBA" id="ARBA00023242"/>
    </source>
</evidence>
<dbReference type="AlphaFoldDB" id="A0A8H7RZL5"/>
<comment type="subcellular location">
    <subcellularLocation>
        <location evidence="1">Nucleus</location>
    </subcellularLocation>
</comment>
<dbReference type="GO" id="GO:0000981">
    <property type="term" value="F:DNA-binding transcription factor activity, RNA polymerase II-specific"/>
    <property type="evidence" value="ECO:0007669"/>
    <property type="project" value="InterPro"/>
</dbReference>
<keyword evidence="7" id="KW-0539">Nucleus</keyword>
<evidence type="ECO:0000256" key="1">
    <source>
        <dbReference type="ARBA" id="ARBA00004123"/>
    </source>
</evidence>
<dbReference type="Proteomes" id="UP000646827">
    <property type="component" value="Unassembled WGS sequence"/>
</dbReference>
<evidence type="ECO:0000256" key="6">
    <source>
        <dbReference type="ARBA" id="ARBA00023163"/>
    </source>
</evidence>
<dbReference type="GO" id="GO:0005634">
    <property type="term" value="C:nucleus"/>
    <property type="evidence" value="ECO:0007669"/>
    <property type="project" value="UniProtKB-SubCell"/>
</dbReference>
<keyword evidence="4" id="KW-0805">Transcription regulation</keyword>
<keyword evidence="2" id="KW-0479">Metal-binding</keyword>
<dbReference type="PANTHER" id="PTHR31313:SF81">
    <property type="entry name" value="TY1 ENHANCER ACTIVATOR"/>
    <property type="match status" value="1"/>
</dbReference>
<dbReference type="InterPro" id="IPR051615">
    <property type="entry name" value="Transcr_Regulatory_Elem"/>
</dbReference>
<sequence>MEESILPSQHTLPTQPVLQLNTASITTPSHSSSKVERNSKSCDNCRKRKVRCNANIQIPCAFCLKNKIECQFLSNRKKLGPPSKRYTKSLETRVQLLEKLLDEERKKNQTRNHVIQLQPEVFNNSLSLYSDTTLELQRQGTGLLPDIFLPPQLTSSSLSMIRPQQHITLIENPYLRYLHLVQEIPGLTLELLECMIESFFHFANFGDQVISKYDFLLEFYYQYPQPLDKYLFLAISAVGCHFLSSQPHMTNQVSTISAARRYLWKKAMEGAMEQSYTRPSISTIQTLMLLGVLAPGSKGVGGKSTNWLILGAAIRMCQDMGLFYEANIQHLSKREIQLRRRIAYSIYIQDKFFSATCGKPFTIRDDDFNVELPLIHEVEPDNGFILKSITKGRLPKLLEQAERVIYEKSPVYSALLELISVAHAIRSILVSFYMPKIISNTDIDVDTPLMEWQARIDANVSSRDIELYRLLYSGALLLRYRPVIKERSSEENCDELQLLNLCTLAANNIVDALDTLPIPPVPSMTDGLISLATEMFVHNCNRMDENVRLQARKNLRRCINIYTRNEIAIPLQNIELVRQIQEVDPGNNIS</sequence>
<keyword evidence="6" id="KW-0804">Transcription</keyword>
<dbReference type="GO" id="GO:0003677">
    <property type="term" value="F:DNA binding"/>
    <property type="evidence" value="ECO:0007669"/>
    <property type="project" value="UniProtKB-KW"/>
</dbReference>
<dbReference type="Pfam" id="PF00172">
    <property type="entry name" value="Zn_clus"/>
    <property type="match status" value="1"/>
</dbReference>
<dbReference type="SMART" id="SM00906">
    <property type="entry name" value="Fungal_trans"/>
    <property type="match status" value="1"/>
</dbReference>
<dbReference type="Pfam" id="PF04082">
    <property type="entry name" value="Fungal_trans"/>
    <property type="match status" value="1"/>
</dbReference>
<proteinExistence type="predicted"/>
<dbReference type="PANTHER" id="PTHR31313">
    <property type="entry name" value="TY1 ENHANCER ACTIVATOR"/>
    <property type="match status" value="1"/>
</dbReference>
<accession>A0A8H7RZL5</accession>
<dbReference type="Gene3D" id="4.10.240.10">
    <property type="entry name" value="Zn(2)-C6 fungal-type DNA-binding domain"/>
    <property type="match status" value="1"/>
</dbReference>
<name>A0A8H7RZL5_9FUNG</name>
<reference evidence="9 10" key="1">
    <citation type="submission" date="2020-12" db="EMBL/GenBank/DDBJ databases">
        <title>Metabolic potential, ecology and presence of endohyphal bacteria is reflected in genomic diversity of Mucoromycotina.</title>
        <authorList>
            <person name="Muszewska A."/>
            <person name="Okrasinska A."/>
            <person name="Steczkiewicz K."/>
            <person name="Drgas O."/>
            <person name="Orlowska M."/>
            <person name="Perlinska-Lenart U."/>
            <person name="Aleksandrzak-Piekarczyk T."/>
            <person name="Szatraj K."/>
            <person name="Zielenkiewicz U."/>
            <person name="Pilsyk S."/>
            <person name="Malc E."/>
            <person name="Mieczkowski P."/>
            <person name="Kruszewska J.S."/>
            <person name="Biernat P."/>
            <person name="Pawlowska J."/>
        </authorList>
    </citation>
    <scope>NUCLEOTIDE SEQUENCE [LARGE SCALE GENOMIC DNA]</scope>
    <source>
        <strain evidence="9 10">CBS 142.35</strain>
    </source>
</reference>
<dbReference type="GO" id="GO:0008270">
    <property type="term" value="F:zinc ion binding"/>
    <property type="evidence" value="ECO:0007669"/>
    <property type="project" value="InterPro"/>
</dbReference>
<dbReference type="SMART" id="SM00066">
    <property type="entry name" value="GAL4"/>
    <property type="match status" value="1"/>
</dbReference>
<dbReference type="CDD" id="cd00067">
    <property type="entry name" value="GAL4"/>
    <property type="match status" value="1"/>
</dbReference>
<dbReference type="InterPro" id="IPR036864">
    <property type="entry name" value="Zn2-C6_fun-type_DNA-bd_sf"/>
</dbReference>
<protein>
    <recommendedName>
        <fullName evidence="8">Zn(2)-C6 fungal-type domain-containing protein</fullName>
    </recommendedName>
</protein>
<keyword evidence="3" id="KW-0862">Zinc</keyword>
<dbReference type="InterPro" id="IPR001138">
    <property type="entry name" value="Zn2Cys6_DnaBD"/>
</dbReference>
<evidence type="ECO:0000259" key="8">
    <source>
        <dbReference type="PROSITE" id="PS50048"/>
    </source>
</evidence>
<evidence type="ECO:0000256" key="3">
    <source>
        <dbReference type="ARBA" id="ARBA00022833"/>
    </source>
</evidence>
<evidence type="ECO:0000256" key="4">
    <source>
        <dbReference type="ARBA" id="ARBA00023015"/>
    </source>
</evidence>
<dbReference type="PROSITE" id="PS00463">
    <property type="entry name" value="ZN2_CY6_FUNGAL_1"/>
    <property type="match status" value="1"/>
</dbReference>
<organism evidence="9 10">
    <name type="scientific">Circinella minor</name>
    <dbReference type="NCBI Taxonomy" id="1195481"/>
    <lineage>
        <taxon>Eukaryota</taxon>
        <taxon>Fungi</taxon>
        <taxon>Fungi incertae sedis</taxon>
        <taxon>Mucoromycota</taxon>
        <taxon>Mucoromycotina</taxon>
        <taxon>Mucoromycetes</taxon>
        <taxon>Mucorales</taxon>
        <taxon>Lichtheimiaceae</taxon>
        <taxon>Circinella</taxon>
    </lineage>
</organism>
<dbReference type="GO" id="GO:0006351">
    <property type="term" value="P:DNA-templated transcription"/>
    <property type="evidence" value="ECO:0007669"/>
    <property type="project" value="InterPro"/>
</dbReference>
<keyword evidence="10" id="KW-1185">Reference proteome</keyword>
<dbReference type="InterPro" id="IPR007219">
    <property type="entry name" value="XnlR_reg_dom"/>
</dbReference>
<feature type="domain" description="Zn(2)-C6 fungal-type" evidence="8">
    <location>
        <begin position="41"/>
        <end position="72"/>
    </location>
</feature>
<dbReference type="CDD" id="cd12148">
    <property type="entry name" value="fungal_TF_MHR"/>
    <property type="match status" value="1"/>
</dbReference>
<dbReference type="OrthoDB" id="2399539at2759"/>
<dbReference type="SUPFAM" id="SSF57701">
    <property type="entry name" value="Zn2/Cys6 DNA-binding domain"/>
    <property type="match status" value="1"/>
</dbReference>
<comment type="caution">
    <text evidence="9">The sequence shown here is derived from an EMBL/GenBank/DDBJ whole genome shotgun (WGS) entry which is preliminary data.</text>
</comment>
<evidence type="ECO:0000256" key="2">
    <source>
        <dbReference type="ARBA" id="ARBA00022723"/>
    </source>
</evidence>
<dbReference type="EMBL" id="JAEPRB010000212">
    <property type="protein sequence ID" value="KAG2218746.1"/>
    <property type="molecule type" value="Genomic_DNA"/>
</dbReference>